<dbReference type="OrthoDB" id="9793824at2"/>
<dbReference type="InterPro" id="IPR051791">
    <property type="entry name" value="Pra-immunoreactive"/>
</dbReference>
<evidence type="ECO:0000256" key="6">
    <source>
        <dbReference type="SAM" id="Phobius"/>
    </source>
</evidence>
<gene>
    <name evidence="8" type="ORF">EI427_13085</name>
</gene>
<name>A0A3Q9FMT7_9BACT</name>
<organism evidence="8 9">
    <name type="scientific">Flammeovirga pectinis</name>
    <dbReference type="NCBI Taxonomy" id="2494373"/>
    <lineage>
        <taxon>Bacteria</taxon>
        <taxon>Pseudomonadati</taxon>
        <taxon>Bacteroidota</taxon>
        <taxon>Cytophagia</taxon>
        <taxon>Cytophagales</taxon>
        <taxon>Flammeovirgaceae</taxon>
        <taxon>Flammeovirga</taxon>
    </lineage>
</organism>
<evidence type="ECO:0000256" key="2">
    <source>
        <dbReference type="ARBA" id="ARBA00022475"/>
    </source>
</evidence>
<evidence type="ECO:0000256" key="3">
    <source>
        <dbReference type="ARBA" id="ARBA00022692"/>
    </source>
</evidence>
<dbReference type="InterPro" id="IPR010432">
    <property type="entry name" value="RDD"/>
</dbReference>
<dbReference type="GO" id="GO:0005886">
    <property type="term" value="C:plasma membrane"/>
    <property type="evidence" value="ECO:0007669"/>
    <property type="project" value="UniProtKB-SubCell"/>
</dbReference>
<dbReference type="Proteomes" id="UP000267268">
    <property type="component" value="Chromosome 1"/>
</dbReference>
<keyword evidence="5 6" id="KW-0472">Membrane</keyword>
<dbReference type="RefSeq" id="WP_126615341.1">
    <property type="nucleotide sequence ID" value="NZ_CP034562.1"/>
</dbReference>
<feature type="transmembrane region" description="Helical" evidence="6">
    <location>
        <begin position="112"/>
        <end position="132"/>
    </location>
</feature>
<evidence type="ECO:0000259" key="7">
    <source>
        <dbReference type="Pfam" id="PF06271"/>
    </source>
</evidence>
<sequence length="153" mass="18407">MEIKFERKIYSNRDLKLQFWKRVFAFILDFYLFKIIVGLLLTIVNLNIKAEEYDSTNALINTVTQMELYQYFLFIIYCSVLESSRWKGTFGKRFMRLAINDMKLERISFGRALIRNLIKPFSIFSFFGIIIIDLTKKKQSLHDFLVRTRIVQY</sequence>
<evidence type="ECO:0000256" key="1">
    <source>
        <dbReference type="ARBA" id="ARBA00004651"/>
    </source>
</evidence>
<dbReference type="EMBL" id="CP034562">
    <property type="protein sequence ID" value="AZQ63139.1"/>
    <property type="molecule type" value="Genomic_DNA"/>
</dbReference>
<feature type="domain" description="RDD" evidence="7">
    <location>
        <begin position="18"/>
        <end position="145"/>
    </location>
</feature>
<keyword evidence="4 6" id="KW-1133">Transmembrane helix</keyword>
<reference evidence="8 9" key="1">
    <citation type="submission" date="2018-12" db="EMBL/GenBank/DDBJ databases">
        <title>Flammeovirga pectinis sp. nov., isolated from the gut of the Korean scallop, Patinopecten yessoensis.</title>
        <authorList>
            <person name="Bae J.-W."/>
            <person name="Jeong Y.-S."/>
            <person name="Kang W."/>
        </authorList>
    </citation>
    <scope>NUCLEOTIDE SEQUENCE [LARGE SCALE GENOMIC DNA]</scope>
    <source>
        <strain evidence="8 9">L12M1</strain>
    </source>
</reference>
<dbReference type="PANTHER" id="PTHR36115:SF4">
    <property type="entry name" value="MEMBRANE PROTEIN"/>
    <property type="match status" value="1"/>
</dbReference>
<evidence type="ECO:0000313" key="8">
    <source>
        <dbReference type="EMBL" id="AZQ63139.1"/>
    </source>
</evidence>
<dbReference type="Pfam" id="PF06271">
    <property type="entry name" value="RDD"/>
    <property type="match status" value="1"/>
</dbReference>
<dbReference type="PANTHER" id="PTHR36115">
    <property type="entry name" value="PROLINE-RICH ANTIGEN HOMOLOG-RELATED"/>
    <property type="match status" value="1"/>
</dbReference>
<keyword evidence="9" id="KW-1185">Reference proteome</keyword>
<protein>
    <submittedName>
        <fullName evidence="8">RDD family protein</fullName>
    </submittedName>
</protein>
<keyword evidence="3 6" id="KW-0812">Transmembrane</keyword>
<feature type="transmembrane region" description="Helical" evidence="6">
    <location>
        <begin position="23"/>
        <end position="48"/>
    </location>
</feature>
<accession>A0A3Q9FMT7</accession>
<evidence type="ECO:0000256" key="4">
    <source>
        <dbReference type="ARBA" id="ARBA00022989"/>
    </source>
</evidence>
<evidence type="ECO:0000313" key="9">
    <source>
        <dbReference type="Proteomes" id="UP000267268"/>
    </source>
</evidence>
<dbReference type="AlphaFoldDB" id="A0A3Q9FMT7"/>
<comment type="subcellular location">
    <subcellularLocation>
        <location evidence="1">Cell membrane</location>
        <topology evidence="1">Multi-pass membrane protein</topology>
    </subcellularLocation>
</comment>
<evidence type="ECO:0000256" key="5">
    <source>
        <dbReference type="ARBA" id="ARBA00023136"/>
    </source>
</evidence>
<keyword evidence="2" id="KW-1003">Cell membrane</keyword>
<feature type="transmembrane region" description="Helical" evidence="6">
    <location>
        <begin position="68"/>
        <end position="86"/>
    </location>
</feature>
<dbReference type="KEGG" id="fll:EI427_13085"/>
<proteinExistence type="predicted"/>